<evidence type="ECO:0000313" key="8">
    <source>
        <dbReference type="Proteomes" id="UP000198372"/>
    </source>
</evidence>
<comment type="subcellular location">
    <subcellularLocation>
        <location evidence="1 6">Cytoplasm</location>
        <location evidence="1 6">Cytoskeleton</location>
    </subcellularLocation>
</comment>
<protein>
    <recommendedName>
        <fullName evidence="6">Arp2/3 complex 34 kDa subunit</fullName>
    </recommendedName>
</protein>
<reference evidence="8" key="1">
    <citation type="submission" date="2016-09" db="EMBL/GenBank/DDBJ databases">
        <authorList>
            <person name="Jeantristanb JTB J.-T."/>
            <person name="Ricardo R."/>
        </authorList>
    </citation>
    <scope>NUCLEOTIDE SEQUENCE [LARGE SCALE GENOMIC DNA]</scope>
</reference>
<comment type="subunit">
    <text evidence="6">Component of the Arp2/3 complex.</text>
</comment>
<dbReference type="GO" id="GO:0005885">
    <property type="term" value="C:Arp2/3 protein complex"/>
    <property type="evidence" value="ECO:0007669"/>
    <property type="project" value="InterPro"/>
</dbReference>
<dbReference type="PANTHER" id="PTHR12058">
    <property type="entry name" value="ARP2/3 COMPLEX 34 KDA SUBUNIT"/>
    <property type="match status" value="1"/>
</dbReference>
<evidence type="ECO:0000313" key="7">
    <source>
        <dbReference type="EMBL" id="SCV74545.1"/>
    </source>
</evidence>
<dbReference type="OrthoDB" id="148331at2759"/>
<dbReference type="PANTHER" id="PTHR12058:SF0">
    <property type="entry name" value="ACTIN-RELATED PROTEIN 2_3 COMPLEX SUBUNIT 2"/>
    <property type="match status" value="1"/>
</dbReference>
<dbReference type="FunFam" id="3.30.1460.20:FF:000003">
    <property type="entry name" value="Arp2/3 complex 34 kDa subunit"/>
    <property type="match status" value="1"/>
</dbReference>
<evidence type="ECO:0000256" key="3">
    <source>
        <dbReference type="ARBA" id="ARBA00022490"/>
    </source>
</evidence>
<comment type="similarity">
    <text evidence="2 6">Belongs to the ARPC2 family.</text>
</comment>
<sequence length="326" mass="37464">MTEKFNNDALADPYIRMPWFRRPSSLDQAFVDFDSVRYHLSTPVKKTQLLLSMDIPCWAELVQYGADDLIQREYGAYLTETEHEYAVSLLIDVDNLPVEQEARAELIKSFSLLKRNVLAAPFERAFALQKQLDANPLTADAVPTKEPIMAVHYRPEEAIYIQPSIDRVTVIFSTVFKEETDRIFGKVFLQEFVDARRRPSCQTAPQVLYTNREPPLEIRHLPGLADSENVGYVTFVVFPRHFSSPLIASASITQIQLFRDYLHYHIKCSKAYMHSRMRLRVTEFLKVLNRAKPDQAATGVEKERKTARSVMACHIILLPVVSNVDQ</sequence>
<dbReference type="InterPro" id="IPR007188">
    <property type="entry name" value="ARPC2"/>
</dbReference>
<keyword evidence="8" id="KW-1185">Reference proteome</keyword>
<dbReference type="GO" id="GO:0005200">
    <property type="term" value="F:structural constituent of cytoskeleton"/>
    <property type="evidence" value="ECO:0007669"/>
    <property type="project" value="TreeGrafter"/>
</dbReference>
<evidence type="ECO:0000256" key="2">
    <source>
        <dbReference type="ARBA" id="ARBA00007192"/>
    </source>
</evidence>
<dbReference type="EMBL" id="FMSP01000023">
    <property type="protein sequence ID" value="SCV74545.1"/>
    <property type="molecule type" value="Genomic_DNA"/>
</dbReference>
<dbReference type="GO" id="GO:0030041">
    <property type="term" value="P:actin filament polymerization"/>
    <property type="evidence" value="ECO:0007669"/>
    <property type="project" value="InterPro"/>
</dbReference>
<dbReference type="GO" id="GO:0034314">
    <property type="term" value="P:Arp2/3 complex-mediated actin nucleation"/>
    <property type="evidence" value="ECO:0007669"/>
    <property type="project" value="InterPro"/>
</dbReference>
<dbReference type="GO" id="GO:0051015">
    <property type="term" value="F:actin filament binding"/>
    <property type="evidence" value="ECO:0007669"/>
    <property type="project" value="TreeGrafter"/>
</dbReference>
<keyword evidence="3 6" id="KW-0963">Cytoplasm</keyword>
<dbReference type="Gene3D" id="3.30.1460.20">
    <property type="match status" value="2"/>
</dbReference>
<dbReference type="Proteomes" id="UP000198372">
    <property type="component" value="Unassembled WGS sequence"/>
</dbReference>
<accession>A0A238FN03</accession>
<comment type="function">
    <text evidence="6">Functions as actin-binding component of the Arp2/3 complex which is involved in regulation of actin polymerization and together with an activating nucleation-promoting factor (NPF) mediates the formation of branched actin networks.</text>
</comment>
<evidence type="ECO:0000256" key="1">
    <source>
        <dbReference type="ARBA" id="ARBA00004245"/>
    </source>
</evidence>
<dbReference type="STRING" id="269621.A0A238FN03"/>
<evidence type="ECO:0000256" key="5">
    <source>
        <dbReference type="ARBA" id="ARBA00023212"/>
    </source>
</evidence>
<keyword evidence="4 6" id="KW-0009">Actin-binding</keyword>
<gene>
    <name evidence="7" type="ORF">BQ2448_7574</name>
</gene>
<dbReference type="Pfam" id="PF04045">
    <property type="entry name" value="P34-Arc"/>
    <property type="match status" value="1"/>
</dbReference>
<name>A0A238FN03_9BASI</name>
<dbReference type="InterPro" id="IPR034666">
    <property type="entry name" value="ARPC2/4"/>
</dbReference>
<dbReference type="SUPFAM" id="SSF69645">
    <property type="entry name" value="Arp2/3 complex subunits"/>
    <property type="match status" value="2"/>
</dbReference>
<evidence type="ECO:0000256" key="4">
    <source>
        <dbReference type="ARBA" id="ARBA00023203"/>
    </source>
</evidence>
<proteinExistence type="inferred from homology"/>
<evidence type="ECO:0000256" key="6">
    <source>
        <dbReference type="RuleBase" id="RU364015"/>
    </source>
</evidence>
<keyword evidence="5 6" id="KW-0206">Cytoskeleton</keyword>
<organism evidence="7 8">
    <name type="scientific">Microbotryum intermedium</name>
    <dbReference type="NCBI Taxonomy" id="269621"/>
    <lineage>
        <taxon>Eukaryota</taxon>
        <taxon>Fungi</taxon>
        <taxon>Dikarya</taxon>
        <taxon>Basidiomycota</taxon>
        <taxon>Pucciniomycotina</taxon>
        <taxon>Microbotryomycetes</taxon>
        <taxon>Microbotryales</taxon>
        <taxon>Microbotryaceae</taxon>
        <taxon>Microbotryum</taxon>
    </lineage>
</organism>
<dbReference type="AlphaFoldDB" id="A0A238FN03"/>